<dbReference type="AlphaFoldDB" id="A0A3B1E7P7"/>
<name>A0A3B1E7P7_9ZZZZ</name>
<reference evidence="1" key="1">
    <citation type="submission" date="2018-06" db="EMBL/GenBank/DDBJ databases">
        <authorList>
            <person name="Zhirakovskaya E."/>
        </authorList>
    </citation>
    <scope>NUCLEOTIDE SEQUENCE</scope>
</reference>
<accession>A0A3B1E7P7</accession>
<feature type="non-terminal residue" evidence="1">
    <location>
        <position position="212"/>
    </location>
</feature>
<protein>
    <recommendedName>
        <fullName evidence="2">Lipoprotein</fullName>
    </recommendedName>
</protein>
<organism evidence="1">
    <name type="scientific">hydrothermal vent metagenome</name>
    <dbReference type="NCBI Taxonomy" id="652676"/>
    <lineage>
        <taxon>unclassified sequences</taxon>
        <taxon>metagenomes</taxon>
        <taxon>ecological metagenomes</taxon>
    </lineage>
</organism>
<evidence type="ECO:0000313" key="1">
    <source>
        <dbReference type="EMBL" id="VAX39917.1"/>
    </source>
</evidence>
<evidence type="ECO:0008006" key="2">
    <source>
        <dbReference type="Google" id="ProtNLM"/>
    </source>
</evidence>
<dbReference type="EMBL" id="UOGL01000383">
    <property type="protein sequence ID" value="VAX39917.1"/>
    <property type="molecule type" value="Genomic_DNA"/>
</dbReference>
<proteinExistence type="predicted"/>
<gene>
    <name evidence="1" type="ORF">MNBD_PLANCTO02-285</name>
</gene>
<sequence length="212" mass="24382">MNRFTLLLLFVSISFVSGCRKQDKIREYDVEQIQTNNKLPANHPPVNRSQGVSREIPERMLVLILHQSEKTWFFKIVGSPNGTLRQLKKIFSFAGSIKMPDENSPPTWKLPQGWKQEKRSGMRFATIKFDDDKTLEMSVTLLPRNGASKEDYLLANINRWRKQLGLRNISLEKMRKKLKGEDATAEKSSNVILSIPLKENGLKITFVSFLGF</sequence>
<dbReference type="PROSITE" id="PS51257">
    <property type="entry name" value="PROKAR_LIPOPROTEIN"/>
    <property type="match status" value="1"/>
</dbReference>